<dbReference type="PROSITE" id="PS50106">
    <property type="entry name" value="PDZ"/>
    <property type="match status" value="1"/>
</dbReference>
<reference evidence="3 4" key="1">
    <citation type="submission" date="2016-09" db="EMBL/GenBank/DDBJ databases">
        <title>Extensive genetic diversity and differential bi-allelic expression allows diatom success in the polar Southern Ocean.</title>
        <authorList>
            <consortium name="DOE Joint Genome Institute"/>
            <person name="Mock T."/>
            <person name="Otillar R.P."/>
            <person name="Strauss J."/>
            <person name="Dupont C."/>
            <person name="Frickenhaus S."/>
            <person name="Maumus F."/>
            <person name="Mcmullan M."/>
            <person name="Sanges R."/>
            <person name="Schmutz J."/>
            <person name="Toseland A."/>
            <person name="Valas R."/>
            <person name="Veluchamy A."/>
            <person name="Ward B.J."/>
            <person name="Allen A."/>
            <person name="Barry K."/>
            <person name="Falciatore A."/>
            <person name="Ferrante M."/>
            <person name="Fortunato A.E."/>
            <person name="Gloeckner G."/>
            <person name="Gruber A."/>
            <person name="Hipkin R."/>
            <person name="Janech M."/>
            <person name="Kroth P."/>
            <person name="Leese F."/>
            <person name="Lindquist E."/>
            <person name="Lyon B.R."/>
            <person name="Martin J."/>
            <person name="Mayer C."/>
            <person name="Parker M."/>
            <person name="Quesneville H."/>
            <person name="Raymond J."/>
            <person name="Uhlig C."/>
            <person name="Valentin K.U."/>
            <person name="Worden A.Z."/>
            <person name="Armbrust E.V."/>
            <person name="Bowler C."/>
            <person name="Green B."/>
            <person name="Moulton V."/>
            <person name="Van Oosterhout C."/>
            <person name="Grigoriev I."/>
        </authorList>
    </citation>
    <scope>NUCLEOTIDE SEQUENCE [LARGE SCALE GENOMIC DNA]</scope>
    <source>
        <strain evidence="3 4">CCMP1102</strain>
    </source>
</reference>
<feature type="compositionally biased region" description="Basic residues" evidence="1">
    <location>
        <begin position="484"/>
        <end position="493"/>
    </location>
</feature>
<dbReference type="OrthoDB" id="49651at2759"/>
<feature type="region of interest" description="Disordered" evidence="1">
    <location>
        <begin position="462"/>
        <end position="535"/>
    </location>
</feature>
<dbReference type="InParanoid" id="A0A1E7EXT5"/>
<feature type="compositionally biased region" description="Basic residues" evidence="1">
    <location>
        <begin position="256"/>
        <end position="268"/>
    </location>
</feature>
<dbReference type="Proteomes" id="UP000095751">
    <property type="component" value="Unassembled WGS sequence"/>
</dbReference>
<name>A0A1E7EXT5_9STRA</name>
<sequence>MSTEQREQHRLREKDRRANMSVEEKLKVKEINRVRERERRMKMSTEQKDAARERNRIRSQQARRPKQQQQQQLQQQQQQQQQMNSMALQQRQQLELQIMQQQQHTTTVALPVVNNNDTLSTTTTTTTTVADAMAKSYNDSNNNNNNNNGDDAVTGTITTTNIAGQSVNVLEEEDDNNSIESDDNTEIPENHNYAKLHPVSTKTTSTKTTNGNNHSRTTSRPDDGLSNYERLRLERIKRNQERLQQLGLHKSNIVPLKKKKEEKKKKKQPSIGSLQQDAPLTRAQSKRSAKKNPSKTKRDNGTNNNINISINNNENNNDDNNNKSERTNESGDDDDNNDCRHNNLTTTVMAARTTNRSHINNSDDDDNPFCLLCSHNYPSVRIHHPWCSKNPQRDTEKVDELLYRIKHGVNKLQCNACQTEYQTGKQVITNNTSKKFSNNANDGTTMVRHNQACLIYQKQLRNVRRQREKEEEESEELEDEPKKARTMKKKRRVSTTGTATSSQSRKSNEEEDDDDEDDRSVFEPATKKTRQMQALTFSSYNKQTVAAATANDNDSSSDNNNDSRIKPRWVPLSDDEQDPWGEEGWQIEDSLLYGPQRGTGHLVSNNRYAMNPFEIGSNYHRTHGTPVKGLSIIGLTRDPLGKFPWGFVVTRHELGLACIVETVHQNTPASAATFVGVPSNDKDLSSSASLNINDMIMMINGKIVGGMSEVEFNLELEMNSPNLILGISKYKHAETVERNFTILEQRLLHYQDSVARDNRMIGWQEIGNGSVPTAPVRTPLLAERRIEDVSLTTQDEFGSNDAIDNDDEAIATNTDPDDEVADMTSQQQSKAS</sequence>
<feature type="compositionally biased region" description="Basic and acidic residues" evidence="1">
    <location>
        <begin position="1"/>
        <end position="56"/>
    </location>
</feature>
<organism evidence="3 4">
    <name type="scientific">Fragilariopsis cylindrus CCMP1102</name>
    <dbReference type="NCBI Taxonomy" id="635003"/>
    <lineage>
        <taxon>Eukaryota</taxon>
        <taxon>Sar</taxon>
        <taxon>Stramenopiles</taxon>
        <taxon>Ochrophyta</taxon>
        <taxon>Bacillariophyta</taxon>
        <taxon>Bacillariophyceae</taxon>
        <taxon>Bacillariophycidae</taxon>
        <taxon>Bacillariales</taxon>
        <taxon>Bacillariaceae</taxon>
        <taxon>Fragilariopsis</taxon>
    </lineage>
</organism>
<keyword evidence="4" id="KW-1185">Reference proteome</keyword>
<feature type="region of interest" description="Disordered" evidence="1">
    <location>
        <begin position="548"/>
        <end position="578"/>
    </location>
</feature>
<evidence type="ECO:0000259" key="2">
    <source>
        <dbReference type="PROSITE" id="PS50106"/>
    </source>
</evidence>
<feature type="compositionally biased region" description="Basic residues" evidence="1">
    <location>
        <begin position="57"/>
        <end position="66"/>
    </location>
</feature>
<dbReference type="EMBL" id="KV784372">
    <property type="protein sequence ID" value="OEU10343.1"/>
    <property type="molecule type" value="Genomic_DNA"/>
</dbReference>
<feature type="region of interest" description="Disordered" evidence="1">
    <location>
        <begin position="242"/>
        <end position="342"/>
    </location>
</feature>
<feature type="compositionally biased region" description="Basic and acidic residues" evidence="1">
    <location>
        <begin position="320"/>
        <end position="329"/>
    </location>
</feature>
<feature type="compositionally biased region" description="Acidic residues" evidence="1">
    <location>
        <begin position="509"/>
        <end position="518"/>
    </location>
</feature>
<feature type="region of interest" description="Disordered" evidence="1">
    <location>
        <begin position="795"/>
        <end position="832"/>
    </location>
</feature>
<feature type="region of interest" description="Disordered" evidence="1">
    <location>
        <begin position="136"/>
        <end position="227"/>
    </location>
</feature>
<dbReference type="InterPro" id="IPR001478">
    <property type="entry name" value="PDZ"/>
</dbReference>
<feature type="compositionally biased region" description="Low complexity" evidence="1">
    <location>
        <begin position="551"/>
        <end position="562"/>
    </location>
</feature>
<evidence type="ECO:0000256" key="1">
    <source>
        <dbReference type="SAM" id="MobiDB-lite"/>
    </source>
</evidence>
<feature type="compositionally biased region" description="Polar residues" evidence="1">
    <location>
        <begin position="155"/>
        <end position="168"/>
    </location>
</feature>
<feature type="compositionally biased region" description="Acidic residues" evidence="1">
    <location>
        <begin position="470"/>
        <end position="479"/>
    </location>
</feature>
<feature type="compositionally biased region" description="Basic residues" evidence="1">
    <location>
        <begin position="284"/>
        <end position="295"/>
    </location>
</feature>
<accession>A0A1E7EXT5</accession>
<feature type="compositionally biased region" description="Low complexity" evidence="1">
    <location>
        <begin position="200"/>
        <end position="209"/>
    </location>
</feature>
<dbReference type="AlphaFoldDB" id="A0A1E7EXT5"/>
<feature type="region of interest" description="Disordered" evidence="1">
    <location>
        <begin position="1"/>
        <end position="78"/>
    </location>
</feature>
<feature type="compositionally biased region" description="Low complexity" evidence="1">
    <location>
        <begin position="301"/>
        <end position="319"/>
    </location>
</feature>
<feature type="compositionally biased region" description="Acidic residues" evidence="1">
    <location>
        <begin position="803"/>
        <end position="821"/>
    </location>
</feature>
<protein>
    <recommendedName>
        <fullName evidence="2">PDZ domain-containing protein</fullName>
    </recommendedName>
</protein>
<evidence type="ECO:0000313" key="3">
    <source>
        <dbReference type="EMBL" id="OEU10343.1"/>
    </source>
</evidence>
<feature type="compositionally biased region" description="Polar residues" evidence="1">
    <location>
        <begin position="823"/>
        <end position="832"/>
    </location>
</feature>
<dbReference type="KEGG" id="fcy:FRACYDRAFT_247371"/>
<feature type="domain" description="PDZ" evidence="2">
    <location>
        <begin position="632"/>
        <end position="731"/>
    </location>
</feature>
<feature type="compositionally biased region" description="Acidic residues" evidence="1">
    <location>
        <begin position="170"/>
        <end position="186"/>
    </location>
</feature>
<evidence type="ECO:0000313" key="4">
    <source>
        <dbReference type="Proteomes" id="UP000095751"/>
    </source>
</evidence>
<feature type="compositionally biased region" description="Low complexity" evidence="1">
    <location>
        <begin position="67"/>
        <end position="78"/>
    </location>
</feature>
<gene>
    <name evidence="3" type="ORF">FRACYDRAFT_247371</name>
</gene>
<feature type="compositionally biased region" description="Polar residues" evidence="1">
    <location>
        <begin position="494"/>
        <end position="505"/>
    </location>
</feature>
<proteinExistence type="predicted"/>